<sequence length="95" mass="10164">MELVGMGTALAVDPGLPAKWRLDADAAVELAPVRIGDKAVASAASMARVRRQLRRLGAGRRTKPGIDPKAALLVETVLQALALRRYRAWLHGRAG</sequence>
<keyword evidence="2" id="KW-1185">Reference proteome</keyword>
<dbReference type="Proteomes" id="UP000013968">
    <property type="component" value="Chromosome"/>
</dbReference>
<proteinExistence type="predicted"/>
<gene>
    <name evidence="1" type="ORF">AORI_6024</name>
</gene>
<dbReference type="HOGENOM" id="CLU_2366698_0_0_11"/>
<organism evidence="1 2">
    <name type="scientific">Amycolatopsis keratiniphila</name>
    <dbReference type="NCBI Taxonomy" id="129921"/>
    <lineage>
        <taxon>Bacteria</taxon>
        <taxon>Bacillati</taxon>
        <taxon>Actinomycetota</taxon>
        <taxon>Actinomycetes</taxon>
        <taxon>Pseudonocardiales</taxon>
        <taxon>Pseudonocardiaceae</taxon>
        <taxon>Amycolatopsis</taxon>
        <taxon>Amycolatopsis japonica group</taxon>
    </lineage>
</organism>
<evidence type="ECO:0000313" key="2">
    <source>
        <dbReference type="Proteomes" id="UP000013968"/>
    </source>
</evidence>
<evidence type="ECO:0000313" key="1">
    <source>
        <dbReference type="EMBL" id="AGM08607.1"/>
    </source>
</evidence>
<dbReference type="KEGG" id="aoi:AORI_6024"/>
<reference evidence="1 2" key="1">
    <citation type="journal article" date="2013" name="BMC Genomics">
        <title>ContigScape: a Cytoscape plugin facilitating microbial genome gap closing.</title>
        <authorList>
            <person name="Tang B."/>
            <person name="Wang Q."/>
            <person name="Yang M."/>
            <person name="Xie F."/>
            <person name="Zhu Y."/>
            <person name="Zhuo Y."/>
            <person name="Wang S."/>
            <person name="Gao H."/>
            <person name="Ding X."/>
            <person name="Zhang L."/>
            <person name="Zhao G."/>
            <person name="Zheng H."/>
        </authorList>
    </citation>
    <scope>NUCLEOTIDE SEQUENCE [LARGE SCALE GENOMIC DNA]</scope>
    <source>
        <strain evidence="1 2">HCCB10007</strain>
    </source>
</reference>
<protein>
    <submittedName>
        <fullName evidence="1">NADH:flavin oxidoreductase/NADH oxidase</fullName>
    </submittedName>
</protein>
<dbReference type="PATRIC" id="fig|1156913.3.peg.6144"/>
<accession>R4TCU0</accession>
<dbReference type="EMBL" id="CP003410">
    <property type="protein sequence ID" value="AGM08607.1"/>
    <property type="molecule type" value="Genomic_DNA"/>
</dbReference>
<dbReference type="AlphaFoldDB" id="R4TCU0"/>
<name>R4TCU0_9PSEU</name>